<sequence>MKKSTYMSMLCLFLIFQFSCSSDQDFLDAVLSEELGEEAPNENNEDASDQSDNDPPSGNTNGGEIPANFPGDIVINTTPCDYDLNILEPNGILAIDCQLDLEGASINLPNNVTLEFNGGEIINGSLNFSGGLIDGRLLNKNLEVKGEVSLTDPTFYFYPKRWDVVQGQTTSDVALVNTRELERLIFYSKDLGATTFVIDEFDAYFEVGKVTSTTNHNFYPTIEAINIPENFNFVMTENTHLRVFPNNAPKYSLLAVRDVANVTITGGNLYGERDAHDYSSGGTHEHGHALDLHAAVNVTVSGVKMSNGTGDGMYIHSLYFTFQDDRYRPSNNILVTDCVFDSNRRNNLSITDGFDIIIENNLFLNAGVDTPNSTGTAPKFGIDVEAARESDGNGGYIFYERAENILIRNNTERGSAAGAMTIHIGYYVTIEGNTTEKGIGFTYTNGSIIRNNTVDAGSSEGIGAGIKGGKTSTTGDSIYDNEIYGNTIIGYNTGINVSNRDVKVYDNFISQCKTGIFLLNIRNSQINSNEISSQVPGSNGIVGQITSLDNIEIFENEVDVVSDAIKMVKVNEDLQSNNFLVRDNIFNSNSRSNISLSSGLNFINNSFNHTIRLTGSTNINVQDNLISSGNSVGIDLREGLANIQVMNNEINTSNSDCITVDPTSANEVSLTNNQCLN</sequence>
<feature type="chain" id="PRO_5019305751" description="Right handed beta helix domain-containing protein" evidence="2">
    <location>
        <begin position="24"/>
        <end position="677"/>
    </location>
</feature>
<dbReference type="SUPFAM" id="SSF51126">
    <property type="entry name" value="Pectin lyase-like"/>
    <property type="match status" value="2"/>
</dbReference>
<proteinExistence type="predicted"/>
<dbReference type="InterPro" id="IPR012334">
    <property type="entry name" value="Pectin_lyas_fold"/>
</dbReference>
<gene>
    <name evidence="3" type="ORF">EQY75_04630</name>
</gene>
<dbReference type="RefSeq" id="WP_129603297.1">
    <property type="nucleotide sequence ID" value="NZ_CP035544.1"/>
</dbReference>
<evidence type="ECO:0000313" key="3">
    <source>
        <dbReference type="EMBL" id="QBA63884.1"/>
    </source>
</evidence>
<protein>
    <recommendedName>
        <fullName evidence="5">Right handed beta helix domain-containing protein</fullName>
    </recommendedName>
</protein>
<feature type="compositionally biased region" description="Acidic residues" evidence="1">
    <location>
        <begin position="36"/>
        <end position="52"/>
    </location>
</feature>
<evidence type="ECO:0000256" key="2">
    <source>
        <dbReference type="SAM" id="SignalP"/>
    </source>
</evidence>
<dbReference type="OrthoDB" id="1400405at2"/>
<dbReference type="KEGG" id="mur:EQY75_04630"/>
<evidence type="ECO:0000313" key="4">
    <source>
        <dbReference type="Proteomes" id="UP000290889"/>
    </source>
</evidence>
<keyword evidence="2" id="KW-0732">Signal</keyword>
<dbReference type="EMBL" id="CP035544">
    <property type="protein sequence ID" value="QBA63884.1"/>
    <property type="molecule type" value="Genomic_DNA"/>
</dbReference>
<dbReference type="Gene3D" id="2.160.20.10">
    <property type="entry name" value="Single-stranded right-handed beta-helix, Pectin lyase-like"/>
    <property type="match status" value="1"/>
</dbReference>
<dbReference type="SMART" id="SM00710">
    <property type="entry name" value="PbH1"/>
    <property type="match status" value="9"/>
</dbReference>
<feature type="signal peptide" evidence="2">
    <location>
        <begin position="1"/>
        <end position="23"/>
    </location>
</feature>
<dbReference type="InterPro" id="IPR011050">
    <property type="entry name" value="Pectin_lyase_fold/virulence"/>
</dbReference>
<dbReference type="AlphaFoldDB" id="A0A411E8M6"/>
<keyword evidence="4" id="KW-1185">Reference proteome</keyword>
<name>A0A411E8M6_9FLAO</name>
<evidence type="ECO:0008006" key="5">
    <source>
        <dbReference type="Google" id="ProtNLM"/>
    </source>
</evidence>
<evidence type="ECO:0000256" key="1">
    <source>
        <dbReference type="SAM" id="MobiDB-lite"/>
    </source>
</evidence>
<dbReference type="Proteomes" id="UP000290889">
    <property type="component" value="Chromosome"/>
</dbReference>
<organism evidence="3 4">
    <name type="scientific">Muriicola soli</name>
    <dbReference type="NCBI Taxonomy" id="2507538"/>
    <lineage>
        <taxon>Bacteria</taxon>
        <taxon>Pseudomonadati</taxon>
        <taxon>Bacteroidota</taxon>
        <taxon>Flavobacteriia</taxon>
        <taxon>Flavobacteriales</taxon>
        <taxon>Flavobacteriaceae</taxon>
        <taxon>Muriicola</taxon>
    </lineage>
</organism>
<feature type="region of interest" description="Disordered" evidence="1">
    <location>
        <begin position="36"/>
        <end position="70"/>
    </location>
</feature>
<reference evidence="3 4" key="1">
    <citation type="submission" date="2019-01" db="EMBL/GenBank/DDBJ databases">
        <title>Muriicola soli sp. nov., isolated from soil.</title>
        <authorList>
            <person name="Kang H.J."/>
            <person name="Kim S.B."/>
        </authorList>
    </citation>
    <scope>NUCLEOTIDE SEQUENCE [LARGE SCALE GENOMIC DNA]</scope>
    <source>
        <strain evidence="3 4">MMS17-SY002</strain>
    </source>
</reference>
<accession>A0A411E8M6</accession>
<dbReference type="InterPro" id="IPR006626">
    <property type="entry name" value="PbH1"/>
</dbReference>